<name>J2TD14_9FLAO</name>
<sequence length="283" mass="33124">MILHTKFYSLLIFIILSCSNDKKSEVSDINETSKSFDSINSKKYKNFQPTIWDCYKYEIDNRYPSDYGEDYAKEFSAFSSFVLTNDSIFIGDCKEPINQYKYPTKLKRFDEESTFITFYKPKTDSIQLISAKPIGKSESCIPLDNTIIYRVDSNELIIHDRGYFFHYHKRASLQKQDIKVNEIIGLPGNNRTAWIVRSIINTNNLEDAYKYFIKNFPYGAKGLQEKFPKDKNYIDDKNNVTYNYSENSLIINKSDPMGEIIISLELVDNKVKLAYKMEFPSYD</sequence>
<comment type="caution">
    <text evidence="1">The sequence shown here is derived from an EMBL/GenBank/DDBJ whole genome shotgun (WGS) entry which is preliminary data.</text>
</comment>
<protein>
    <recommendedName>
        <fullName evidence="3">Lipoprotein</fullName>
    </recommendedName>
</protein>
<gene>
    <name evidence="1" type="ORF">PMI13_00026</name>
</gene>
<evidence type="ECO:0000313" key="1">
    <source>
        <dbReference type="EMBL" id="EJL76057.1"/>
    </source>
</evidence>
<evidence type="ECO:0000313" key="2">
    <source>
        <dbReference type="Proteomes" id="UP000007509"/>
    </source>
</evidence>
<dbReference type="PROSITE" id="PS51257">
    <property type="entry name" value="PROKAR_LIPOPROTEIN"/>
    <property type="match status" value="1"/>
</dbReference>
<evidence type="ECO:0008006" key="3">
    <source>
        <dbReference type="Google" id="ProtNLM"/>
    </source>
</evidence>
<dbReference type="AlphaFoldDB" id="J2TD14"/>
<dbReference type="RefSeq" id="WP_007839366.1">
    <property type="nucleotide sequence ID" value="NZ_AKJY01000002.1"/>
</dbReference>
<dbReference type="PATRIC" id="fig|1144316.3.peg.27"/>
<keyword evidence="2" id="KW-1185">Reference proteome</keyword>
<reference evidence="1 2" key="1">
    <citation type="journal article" date="2012" name="J. Bacteriol.">
        <title>Twenty-one genome sequences from Pseudomonas species and 19 genome sequences from diverse bacteria isolated from the rhizosphere and endosphere of Populus deltoides.</title>
        <authorList>
            <person name="Brown S.D."/>
            <person name="Utturkar S.M."/>
            <person name="Klingeman D.M."/>
            <person name="Johnson C.M."/>
            <person name="Martin S.L."/>
            <person name="Land M.L."/>
            <person name="Lu T.Y."/>
            <person name="Schadt C.W."/>
            <person name="Doktycz M.J."/>
            <person name="Pelletier D.A."/>
        </authorList>
    </citation>
    <scope>NUCLEOTIDE SEQUENCE [LARGE SCALE GENOMIC DNA]</scope>
    <source>
        <strain evidence="1 2">CF314</strain>
    </source>
</reference>
<proteinExistence type="predicted"/>
<dbReference type="EMBL" id="AKJY01000002">
    <property type="protein sequence ID" value="EJL76057.1"/>
    <property type="molecule type" value="Genomic_DNA"/>
</dbReference>
<organism evidence="1 2">
    <name type="scientific">Chryseobacterium populi</name>
    <dbReference type="NCBI Taxonomy" id="1144316"/>
    <lineage>
        <taxon>Bacteria</taxon>
        <taxon>Pseudomonadati</taxon>
        <taxon>Bacteroidota</taxon>
        <taxon>Flavobacteriia</taxon>
        <taxon>Flavobacteriales</taxon>
        <taxon>Weeksellaceae</taxon>
        <taxon>Chryseobacterium group</taxon>
        <taxon>Chryseobacterium</taxon>
    </lineage>
</organism>
<accession>J2TD14</accession>
<dbReference type="Proteomes" id="UP000007509">
    <property type="component" value="Unassembled WGS sequence"/>
</dbReference>